<sequence length="319" mass="35033">MINVLIVRTSSMGDLIHTWPAITELLAHYPNLRLSWMAEENFCDIAGLHPGISDVIPIAWRRWRRSLLSPATWSEIGALRARLRATHWDCVLDSQGLVKSAIPARLAGGTLVGYDRQSIREPLASLLYDKKMAVSRKLSAIERNRQLFARAFGYQSGGAPCFGIDRGERPDWLLVDNYAVLLHATSRESKEWPETSWVTLGTWLNTQGVQSILPWGNERERVRALRLAEAIDGAVAAPRLRLREAAGLLGHARAVIGVDTGLTHLANALDVPLAAIYTDTDPALTGIVETACARNLGNIGICPTPQEVQAVLQAIWSGV</sequence>
<protein>
    <recommendedName>
        <fullName evidence="11">Lipopolysaccharide heptosyltransferase 1</fullName>
        <ecNumber evidence="10">2.4.99.23</ecNumber>
    </recommendedName>
    <alternativeName>
        <fullName evidence="12">ADP-heptose:lipopolysaccharide heptosyltransferase I</fullName>
    </alternativeName>
</protein>
<dbReference type="RefSeq" id="WP_160794711.1">
    <property type="nucleotide sequence ID" value="NZ_WSSB01000002.1"/>
</dbReference>
<dbReference type="InterPro" id="IPR011908">
    <property type="entry name" value="LipoPS_heptosylTferase-I"/>
</dbReference>
<evidence type="ECO:0000256" key="7">
    <source>
        <dbReference type="ARBA" id="ARBA00022985"/>
    </source>
</evidence>
<dbReference type="Gene3D" id="3.40.50.2000">
    <property type="entry name" value="Glycogen Phosphorylase B"/>
    <property type="match status" value="2"/>
</dbReference>
<dbReference type="PANTHER" id="PTHR30160:SF19">
    <property type="entry name" value="LIPOPOLYSACCHARIDE HEPTOSYLTRANSFERASE 1"/>
    <property type="match status" value="1"/>
</dbReference>
<dbReference type="Pfam" id="PF01075">
    <property type="entry name" value="Glyco_transf_9"/>
    <property type="match status" value="1"/>
</dbReference>
<evidence type="ECO:0000313" key="15">
    <source>
        <dbReference type="Proteomes" id="UP000467214"/>
    </source>
</evidence>
<proteinExistence type="inferred from homology"/>
<keyword evidence="6 14" id="KW-0808">Transferase</keyword>
<evidence type="ECO:0000256" key="8">
    <source>
        <dbReference type="ARBA" id="ARBA00023136"/>
    </source>
</evidence>
<dbReference type="InterPro" id="IPR002201">
    <property type="entry name" value="Glyco_trans_9"/>
</dbReference>
<evidence type="ECO:0000256" key="11">
    <source>
        <dbReference type="ARBA" id="ARBA00044190"/>
    </source>
</evidence>
<dbReference type="NCBIfam" id="TIGR02193">
    <property type="entry name" value="heptsyl_trn_I"/>
    <property type="match status" value="1"/>
</dbReference>
<dbReference type="EMBL" id="WSSB01000002">
    <property type="protein sequence ID" value="MXR35911.1"/>
    <property type="molecule type" value="Genomic_DNA"/>
</dbReference>
<evidence type="ECO:0000256" key="1">
    <source>
        <dbReference type="ARBA" id="ARBA00004515"/>
    </source>
</evidence>
<keyword evidence="4" id="KW-0997">Cell inner membrane</keyword>
<dbReference type="GO" id="GO:0009244">
    <property type="term" value="P:lipopolysaccharide core region biosynthetic process"/>
    <property type="evidence" value="ECO:0007669"/>
    <property type="project" value="InterPro"/>
</dbReference>
<comment type="subcellular location">
    <subcellularLocation>
        <location evidence="1">Cell inner membrane</location>
        <topology evidence="1">Peripheral membrane protein</topology>
        <orientation evidence="1">Cytoplasmic side</orientation>
    </subcellularLocation>
</comment>
<evidence type="ECO:0000256" key="13">
    <source>
        <dbReference type="ARBA" id="ARBA00049201"/>
    </source>
</evidence>
<comment type="similarity">
    <text evidence="9">Belongs to the glycosyltransferase 9 family.</text>
</comment>
<evidence type="ECO:0000256" key="6">
    <source>
        <dbReference type="ARBA" id="ARBA00022679"/>
    </source>
</evidence>
<name>A0A845BN78_9NEIS</name>
<reference evidence="14 15" key="1">
    <citation type="submission" date="2019-12" db="EMBL/GenBank/DDBJ databases">
        <title>Neisseriaceae gen. nov. sp. Genome sequencing and assembly.</title>
        <authorList>
            <person name="Liu Z."/>
            <person name="Li A."/>
        </authorList>
    </citation>
    <scope>NUCLEOTIDE SEQUENCE [LARGE SCALE GENOMIC DNA]</scope>
    <source>
        <strain evidence="14 15">B2N2-7</strain>
    </source>
</reference>
<keyword evidence="8" id="KW-0472">Membrane</keyword>
<dbReference type="PANTHER" id="PTHR30160">
    <property type="entry name" value="TETRAACYLDISACCHARIDE 4'-KINASE-RELATED"/>
    <property type="match status" value="1"/>
</dbReference>
<dbReference type="EC" id="2.4.99.23" evidence="10"/>
<comment type="caution">
    <text evidence="14">The sequence shown here is derived from an EMBL/GenBank/DDBJ whole genome shotgun (WGS) entry which is preliminary data.</text>
</comment>
<keyword evidence="5" id="KW-0328">Glycosyltransferase</keyword>
<dbReference type="Proteomes" id="UP000467214">
    <property type="component" value="Unassembled WGS sequence"/>
</dbReference>
<keyword evidence="15" id="KW-1185">Reference proteome</keyword>
<gene>
    <name evidence="14" type="primary">waaC</name>
    <name evidence="14" type="ORF">GQF02_02845</name>
</gene>
<dbReference type="SUPFAM" id="SSF53756">
    <property type="entry name" value="UDP-Glycosyltransferase/glycogen phosphorylase"/>
    <property type="match status" value="1"/>
</dbReference>
<comment type="catalytic activity">
    <reaction evidence="13">
        <text>an alpha-Kdo-(2-&gt;4)-alpha-Kdo-(2-&gt;6)-lipid A + ADP-L-glycero-beta-D-manno-heptose = an L-alpha-D-Hep-(1-&gt;5)-[alpha-Kdo-(2-&gt;4)]-alpha-Kdo-(2-&gt;6)-lipid A + ADP + H(+)</text>
        <dbReference type="Rhea" id="RHEA:74067"/>
        <dbReference type="ChEBI" id="CHEBI:15378"/>
        <dbReference type="ChEBI" id="CHEBI:61506"/>
        <dbReference type="ChEBI" id="CHEBI:176431"/>
        <dbReference type="ChEBI" id="CHEBI:193068"/>
        <dbReference type="ChEBI" id="CHEBI:456216"/>
        <dbReference type="EC" id="2.4.99.23"/>
    </reaction>
</comment>
<organism evidence="14 15">
    <name type="scientific">Craterilacuibacter sinensis</name>
    <dbReference type="NCBI Taxonomy" id="2686017"/>
    <lineage>
        <taxon>Bacteria</taxon>
        <taxon>Pseudomonadati</taxon>
        <taxon>Pseudomonadota</taxon>
        <taxon>Betaproteobacteria</taxon>
        <taxon>Neisseriales</taxon>
        <taxon>Neisseriaceae</taxon>
        <taxon>Craterilacuibacter</taxon>
    </lineage>
</organism>
<dbReference type="AlphaFoldDB" id="A0A845BN78"/>
<dbReference type="GO" id="GO:0005886">
    <property type="term" value="C:plasma membrane"/>
    <property type="evidence" value="ECO:0007669"/>
    <property type="project" value="UniProtKB-SubCell"/>
</dbReference>
<evidence type="ECO:0000313" key="14">
    <source>
        <dbReference type="EMBL" id="MXR35911.1"/>
    </source>
</evidence>
<dbReference type="GO" id="GO:0005829">
    <property type="term" value="C:cytosol"/>
    <property type="evidence" value="ECO:0007669"/>
    <property type="project" value="TreeGrafter"/>
</dbReference>
<evidence type="ECO:0000256" key="3">
    <source>
        <dbReference type="ARBA" id="ARBA00022475"/>
    </source>
</evidence>
<dbReference type="GO" id="GO:0008713">
    <property type="term" value="F:ADP-heptose-lipopolysaccharide heptosyltransferase activity"/>
    <property type="evidence" value="ECO:0007669"/>
    <property type="project" value="TreeGrafter"/>
</dbReference>
<comment type="pathway">
    <text evidence="2">Bacterial outer membrane biogenesis; LPS core biosynthesis.</text>
</comment>
<dbReference type="InterPro" id="IPR051199">
    <property type="entry name" value="LPS_LOS_Heptosyltrfase"/>
</dbReference>
<evidence type="ECO:0000256" key="5">
    <source>
        <dbReference type="ARBA" id="ARBA00022676"/>
    </source>
</evidence>
<evidence type="ECO:0000256" key="4">
    <source>
        <dbReference type="ARBA" id="ARBA00022519"/>
    </source>
</evidence>
<evidence type="ECO:0000256" key="9">
    <source>
        <dbReference type="ARBA" id="ARBA00043995"/>
    </source>
</evidence>
<keyword evidence="3" id="KW-1003">Cell membrane</keyword>
<accession>A0A845BN78</accession>
<keyword evidence="7" id="KW-0448">Lipopolysaccharide biosynthesis</keyword>
<dbReference type="CDD" id="cd03789">
    <property type="entry name" value="GT9_LPS_heptosyltransferase"/>
    <property type="match status" value="1"/>
</dbReference>
<evidence type="ECO:0000256" key="12">
    <source>
        <dbReference type="ARBA" id="ARBA00044330"/>
    </source>
</evidence>
<evidence type="ECO:0000256" key="2">
    <source>
        <dbReference type="ARBA" id="ARBA00004713"/>
    </source>
</evidence>
<evidence type="ECO:0000256" key="10">
    <source>
        <dbReference type="ARBA" id="ARBA00044041"/>
    </source>
</evidence>